<evidence type="ECO:0000259" key="1">
    <source>
        <dbReference type="PROSITE" id="PS50011"/>
    </source>
</evidence>
<dbReference type="Proteomes" id="UP000499080">
    <property type="component" value="Unassembled WGS sequence"/>
</dbReference>
<dbReference type="InterPro" id="IPR000719">
    <property type="entry name" value="Prot_kinase_dom"/>
</dbReference>
<evidence type="ECO:0000313" key="3">
    <source>
        <dbReference type="Proteomes" id="UP000499080"/>
    </source>
</evidence>
<proteinExistence type="predicted"/>
<dbReference type="GO" id="GO:0004672">
    <property type="term" value="F:protein kinase activity"/>
    <property type="evidence" value="ECO:0007669"/>
    <property type="project" value="InterPro"/>
</dbReference>
<dbReference type="GO" id="GO:0005524">
    <property type="term" value="F:ATP binding"/>
    <property type="evidence" value="ECO:0007669"/>
    <property type="project" value="InterPro"/>
</dbReference>
<dbReference type="OrthoDB" id="6412964at2759"/>
<reference evidence="2 3" key="1">
    <citation type="journal article" date="2019" name="Sci. Rep.">
        <title>Orb-weaving spider Araneus ventricosus genome elucidates the spidroin gene catalogue.</title>
        <authorList>
            <person name="Kono N."/>
            <person name="Nakamura H."/>
            <person name="Ohtoshi R."/>
            <person name="Moran D.A.P."/>
            <person name="Shinohara A."/>
            <person name="Yoshida Y."/>
            <person name="Fujiwara M."/>
            <person name="Mori M."/>
            <person name="Tomita M."/>
            <person name="Arakawa K."/>
        </authorList>
    </citation>
    <scope>NUCLEOTIDE SEQUENCE [LARGE SCALE GENOMIC DNA]</scope>
</reference>
<dbReference type="SUPFAM" id="SSF56112">
    <property type="entry name" value="Protein kinase-like (PK-like)"/>
    <property type="match status" value="1"/>
</dbReference>
<dbReference type="EMBL" id="BGPR01007929">
    <property type="protein sequence ID" value="GBN30518.1"/>
    <property type="molecule type" value="Genomic_DNA"/>
</dbReference>
<dbReference type="InterPro" id="IPR011009">
    <property type="entry name" value="Kinase-like_dom_sf"/>
</dbReference>
<sequence length="95" mass="10908">MIRTNEYFALPFKEPSLMVYQSRKTIGYRILGKKGEGSFAEVMACQNLTDGQLYACKTLKRHFVSVEQALGLTEVRALRRLRPHVNVVQLHDIIL</sequence>
<protein>
    <submittedName>
        <fullName evidence="2">MAPK/MAK/MRK overlapping kinase</fullName>
    </submittedName>
</protein>
<comment type="caution">
    <text evidence="2">The sequence shown here is derived from an EMBL/GenBank/DDBJ whole genome shotgun (WGS) entry which is preliminary data.</text>
</comment>
<organism evidence="2 3">
    <name type="scientific">Araneus ventricosus</name>
    <name type="common">Orbweaver spider</name>
    <name type="synonym">Epeira ventricosa</name>
    <dbReference type="NCBI Taxonomy" id="182803"/>
    <lineage>
        <taxon>Eukaryota</taxon>
        <taxon>Metazoa</taxon>
        <taxon>Ecdysozoa</taxon>
        <taxon>Arthropoda</taxon>
        <taxon>Chelicerata</taxon>
        <taxon>Arachnida</taxon>
        <taxon>Araneae</taxon>
        <taxon>Araneomorphae</taxon>
        <taxon>Entelegynae</taxon>
        <taxon>Araneoidea</taxon>
        <taxon>Araneidae</taxon>
        <taxon>Araneus</taxon>
    </lineage>
</organism>
<dbReference type="Pfam" id="PF00069">
    <property type="entry name" value="Pkinase"/>
    <property type="match status" value="1"/>
</dbReference>
<accession>A0A4Y2MTP4</accession>
<evidence type="ECO:0000313" key="2">
    <source>
        <dbReference type="EMBL" id="GBN30518.1"/>
    </source>
</evidence>
<feature type="domain" description="Protein kinase" evidence="1">
    <location>
        <begin position="28"/>
        <end position="95"/>
    </location>
</feature>
<keyword evidence="3" id="KW-1185">Reference proteome</keyword>
<dbReference type="AlphaFoldDB" id="A0A4Y2MTP4"/>
<dbReference type="PROSITE" id="PS50011">
    <property type="entry name" value="PROTEIN_KINASE_DOM"/>
    <property type="match status" value="1"/>
</dbReference>
<keyword evidence="2" id="KW-0418">Kinase</keyword>
<dbReference type="Gene3D" id="3.30.200.20">
    <property type="entry name" value="Phosphorylase Kinase, domain 1"/>
    <property type="match status" value="1"/>
</dbReference>
<gene>
    <name evidence="2" type="primary">Mok</name>
    <name evidence="2" type="ORF">AVEN_118091_1</name>
</gene>
<name>A0A4Y2MTP4_ARAVE</name>
<keyword evidence="2" id="KW-0808">Transferase</keyword>